<dbReference type="EMBL" id="JAMQGP010000011">
    <property type="protein sequence ID" value="MCM2681456.1"/>
    <property type="molecule type" value="Genomic_DNA"/>
</dbReference>
<evidence type="ECO:0000256" key="17">
    <source>
        <dbReference type="ARBA" id="ARBA00023316"/>
    </source>
</evidence>
<feature type="active site" evidence="20">
    <location>
        <position position="326"/>
    </location>
</feature>
<name>A0AA41WC60_9GAMM</name>
<evidence type="ECO:0000256" key="15">
    <source>
        <dbReference type="ARBA" id="ARBA00023002"/>
    </source>
</evidence>
<keyword evidence="10 20" id="KW-0285">Flavoprotein</keyword>
<evidence type="ECO:0000256" key="9">
    <source>
        <dbReference type="ARBA" id="ARBA00022618"/>
    </source>
</evidence>
<dbReference type="Proteomes" id="UP001165393">
    <property type="component" value="Unassembled WGS sequence"/>
</dbReference>
<dbReference type="Gene3D" id="3.30.43.10">
    <property type="entry name" value="Uridine Diphospho-n-acetylenolpyruvylglucosamine Reductase, domain 2"/>
    <property type="match status" value="1"/>
</dbReference>
<keyword evidence="14 20" id="KW-0573">Peptidoglycan synthesis</keyword>
<evidence type="ECO:0000256" key="19">
    <source>
        <dbReference type="ARBA" id="ARBA00048914"/>
    </source>
</evidence>
<dbReference type="PROSITE" id="PS51387">
    <property type="entry name" value="FAD_PCMH"/>
    <property type="match status" value="1"/>
</dbReference>
<comment type="similarity">
    <text evidence="5 20">Belongs to the MurB family.</text>
</comment>
<dbReference type="InterPro" id="IPR003170">
    <property type="entry name" value="MurB"/>
</dbReference>
<dbReference type="GO" id="GO:0008360">
    <property type="term" value="P:regulation of cell shape"/>
    <property type="evidence" value="ECO:0007669"/>
    <property type="project" value="UniProtKB-KW"/>
</dbReference>
<dbReference type="GO" id="GO:0051301">
    <property type="term" value="P:cell division"/>
    <property type="evidence" value="ECO:0007669"/>
    <property type="project" value="UniProtKB-KW"/>
</dbReference>
<feature type="domain" description="FAD-binding PCMH-type" evidence="21">
    <location>
        <begin position="17"/>
        <end position="184"/>
    </location>
</feature>
<feature type="active site" description="Proton donor" evidence="20">
    <location>
        <position position="231"/>
    </location>
</feature>
<dbReference type="SUPFAM" id="SSF56194">
    <property type="entry name" value="Uridine diphospho-N-Acetylenolpyruvylglucosamine reductase, MurB, C-terminal domain"/>
    <property type="match status" value="1"/>
</dbReference>
<organism evidence="22 23">
    <name type="scientific">Echinimonas agarilytica</name>
    <dbReference type="NCBI Taxonomy" id="1215918"/>
    <lineage>
        <taxon>Bacteria</taxon>
        <taxon>Pseudomonadati</taxon>
        <taxon>Pseudomonadota</taxon>
        <taxon>Gammaproteobacteria</taxon>
        <taxon>Alteromonadales</taxon>
        <taxon>Echinimonadaceae</taxon>
        <taxon>Echinimonas</taxon>
    </lineage>
</organism>
<keyword evidence="17 20" id="KW-0961">Cell wall biogenesis/degradation</keyword>
<proteinExistence type="inferred from homology"/>
<protein>
    <recommendedName>
        <fullName evidence="7 20">UDP-N-acetylenolpyruvoylglucosamine reductase</fullName>
        <ecNumber evidence="6 20">1.3.1.98</ecNumber>
    </recommendedName>
    <alternativeName>
        <fullName evidence="18 20">UDP-N-acetylmuramate dehydrogenase</fullName>
    </alternativeName>
</protein>
<evidence type="ECO:0000256" key="4">
    <source>
        <dbReference type="ARBA" id="ARBA00004752"/>
    </source>
</evidence>
<dbReference type="InterPro" id="IPR036635">
    <property type="entry name" value="MurB_C_sf"/>
</dbReference>
<dbReference type="HAMAP" id="MF_00037">
    <property type="entry name" value="MurB"/>
    <property type="match status" value="1"/>
</dbReference>
<dbReference type="PANTHER" id="PTHR21071:SF4">
    <property type="entry name" value="UDP-N-ACETYLENOLPYRUVOYLGLUCOSAMINE REDUCTASE"/>
    <property type="match status" value="1"/>
</dbReference>
<evidence type="ECO:0000256" key="1">
    <source>
        <dbReference type="ARBA" id="ARBA00001974"/>
    </source>
</evidence>
<evidence type="ECO:0000256" key="8">
    <source>
        <dbReference type="ARBA" id="ARBA00022490"/>
    </source>
</evidence>
<evidence type="ECO:0000256" key="11">
    <source>
        <dbReference type="ARBA" id="ARBA00022827"/>
    </source>
</evidence>
<dbReference type="RefSeq" id="WP_251262936.1">
    <property type="nucleotide sequence ID" value="NZ_JAMQGP010000011.1"/>
</dbReference>
<reference evidence="22 23" key="1">
    <citation type="journal article" date="2013" name="Antonie Van Leeuwenhoek">
        <title>Echinimonas agarilytica gen. nov., sp. nov., a new gammaproteobacterium isolated from the sea urchin Strongylocentrotus intermedius.</title>
        <authorList>
            <person name="Nedashkovskaya O.I."/>
            <person name="Stenkova A.M."/>
            <person name="Zhukova N.V."/>
            <person name="Van Trappen S."/>
            <person name="Lee J.S."/>
            <person name="Kim S.B."/>
        </authorList>
    </citation>
    <scope>NUCLEOTIDE SEQUENCE [LARGE SCALE GENOMIC DNA]</scope>
    <source>
        <strain evidence="22 23">KMM 6351</strain>
    </source>
</reference>
<keyword evidence="8 20" id="KW-0963">Cytoplasm</keyword>
<dbReference type="Pfam" id="PF01565">
    <property type="entry name" value="FAD_binding_4"/>
    <property type="match status" value="1"/>
</dbReference>
<evidence type="ECO:0000256" key="14">
    <source>
        <dbReference type="ARBA" id="ARBA00022984"/>
    </source>
</evidence>
<dbReference type="AlphaFoldDB" id="A0AA41WC60"/>
<keyword evidence="11 20" id="KW-0274">FAD</keyword>
<dbReference type="InterPro" id="IPR016167">
    <property type="entry name" value="FAD-bd_PCMH_sub1"/>
</dbReference>
<dbReference type="InterPro" id="IPR016169">
    <property type="entry name" value="FAD-bd_PCMH_sub2"/>
</dbReference>
<dbReference type="Gene3D" id="3.30.465.10">
    <property type="match status" value="1"/>
</dbReference>
<dbReference type="NCBIfam" id="NF000755">
    <property type="entry name" value="PRK00046.1"/>
    <property type="match status" value="1"/>
</dbReference>
<dbReference type="GO" id="GO:0071555">
    <property type="term" value="P:cell wall organization"/>
    <property type="evidence" value="ECO:0007669"/>
    <property type="project" value="UniProtKB-KW"/>
</dbReference>
<dbReference type="GO" id="GO:0009252">
    <property type="term" value="P:peptidoglycan biosynthetic process"/>
    <property type="evidence" value="ECO:0007669"/>
    <property type="project" value="UniProtKB-UniRule"/>
</dbReference>
<keyword evidence="12 20" id="KW-0521">NADP</keyword>
<evidence type="ECO:0000256" key="16">
    <source>
        <dbReference type="ARBA" id="ARBA00023306"/>
    </source>
</evidence>
<feature type="active site" evidence="20">
    <location>
        <position position="160"/>
    </location>
</feature>
<keyword evidence="13 20" id="KW-0133">Cell shape</keyword>
<dbReference type="EC" id="1.3.1.98" evidence="6 20"/>
<dbReference type="InterPro" id="IPR036318">
    <property type="entry name" value="FAD-bd_PCMH-like_sf"/>
</dbReference>
<comment type="caution">
    <text evidence="22">The sequence shown here is derived from an EMBL/GenBank/DDBJ whole genome shotgun (WGS) entry which is preliminary data.</text>
</comment>
<dbReference type="PANTHER" id="PTHR21071">
    <property type="entry name" value="UDP-N-ACETYLENOLPYRUVOYLGLUCOSAMINE REDUCTASE"/>
    <property type="match status" value="1"/>
</dbReference>
<comment type="subcellular location">
    <subcellularLocation>
        <location evidence="3 20">Cytoplasm</location>
    </subcellularLocation>
</comment>
<evidence type="ECO:0000256" key="13">
    <source>
        <dbReference type="ARBA" id="ARBA00022960"/>
    </source>
</evidence>
<evidence type="ECO:0000256" key="6">
    <source>
        <dbReference type="ARBA" id="ARBA00012518"/>
    </source>
</evidence>
<keyword evidence="15 20" id="KW-0560">Oxidoreductase</keyword>
<dbReference type="GO" id="GO:0071949">
    <property type="term" value="F:FAD binding"/>
    <property type="evidence" value="ECO:0007669"/>
    <property type="project" value="InterPro"/>
</dbReference>
<evidence type="ECO:0000256" key="12">
    <source>
        <dbReference type="ARBA" id="ARBA00022857"/>
    </source>
</evidence>
<dbReference type="Gene3D" id="3.90.78.10">
    <property type="entry name" value="UDP-N-acetylenolpyruvoylglucosamine reductase, C-terminal domain"/>
    <property type="match status" value="1"/>
</dbReference>
<evidence type="ECO:0000256" key="20">
    <source>
        <dbReference type="HAMAP-Rule" id="MF_00037"/>
    </source>
</evidence>
<evidence type="ECO:0000256" key="18">
    <source>
        <dbReference type="ARBA" id="ARBA00031026"/>
    </source>
</evidence>
<comment type="cofactor">
    <cofactor evidence="1 20">
        <name>FAD</name>
        <dbReference type="ChEBI" id="CHEBI:57692"/>
    </cofactor>
</comment>
<evidence type="ECO:0000256" key="10">
    <source>
        <dbReference type="ARBA" id="ARBA00022630"/>
    </source>
</evidence>
<dbReference type="GO" id="GO:0008762">
    <property type="term" value="F:UDP-N-acetylmuramate dehydrogenase activity"/>
    <property type="evidence" value="ECO:0007669"/>
    <property type="project" value="UniProtKB-UniRule"/>
</dbReference>
<dbReference type="GO" id="GO:0005829">
    <property type="term" value="C:cytosol"/>
    <property type="evidence" value="ECO:0007669"/>
    <property type="project" value="TreeGrafter"/>
</dbReference>
<sequence length="347" mass="38528">MKTLQPAELSTFHTFSIPTQAHHLVVLDSANELKSLRQQQPSCPMLIGQGSNLLFVETRKAPLMKFDFSAVCIKEHQNDYLIRAEAGKNWHEMVCELCERGIGGLENLALIPGTVGACPVQNIGAYGVDVSQICQSVEVFDWASGHSFELDFEQCEFAYRHSVFKTSKAESWVIVAVNFKLTKSWQPQIDYHGLAEQLDVTDPSPKDVMKAVVTVRQSKLPNPEVLGNAGSFFKNPTVSMQLAQHLKNQYPTMPQFQNQRGVKIPAAWLIDHRGWKGRAVGGASVHAKQALVIVNHGQAKASDVVQLAHDIQQDILTAFGILLTPEVRFVGQEKELTLEQAYAQSRV</sequence>
<gene>
    <name evidence="20 22" type="primary">murB</name>
    <name evidence="22" type="ORF">NAF29_17560</name>
</gene>
<evidence type="ECO:0000313" key="22">
    <source>
        <dbReference type="EMBL" id="MCM2681456.1"/>
    </source>
</evidence>
<comment type="function">
    <text evidence="2 20">Cell wall formation.</text>
</comment>
<dbReference type="Pfam" id="PF02873">
    <property type="entry name" value="MurB_C"/>
    <property type="match status" value="1"/>
</dbReference>
<dbReference type="InterPro" id="IPR011601">
    <property type="entry name" value="MurB_C"/>
</dbReference>
<evidence type="ECO:0000256" key="5">
    <source>
        <dbReference type="ARBA" id="ARBA00010485"/>
    </source>
</evidence>
<keyword evidence="23" id="KW-1185">Reference proteome</keyword>
<dbReference type="InterPro" id="IPR006094">
    <property type="entry name" value="Oxid_FAD_bind_N"/>
</dbReference>
<comment type="pathway">
    <text evidence="4 20">Cell wall biogenesis; peptidoglycan biosynthesis.</text>
</comment>
<evidence type="ECO:0000259" key="21">
    <source>
        <dbReference type="PROSITE" id="PS51387"/>
    </source>
</evidence>
<evidence type="ECO:0000256" key="2">
    <source>
        <dbReference type="ARBA" id="ARBA00003921"/>
    </source>
</evidence>
<dbReference type="InterPro" id="IPR016166">
    <property type="entry name" value="FAD-bd_PCMH"/>
</dbReference>
<evidence type="ECO:0000313" key="23">
    <source>
        <dbReference type="Proteomes" id="UP001165393"/>
    </source>
</evidence>
<keyword evidence="9 20" id="KW-0132">Cell division</keyword>
<dbReference type="SUPFAM" id="SSF56176">
    <property type="entry name" value="FAD-binding/transporter-associated domain-like"/>
    <property type="match status" value="1"/>
</dbReference>
<keyword evidence="16 20" id="KW-0131">Cell cycle</keyword>
<evidence type="ECO:0000256" key="7">
    <source>
        <dbReference type="ARBA" id="ARBA00015188"/>
    </source>
</evidence>
<evidence type="ECO:0000256" key="3">
    <source>
        <dbReference type="ARBA" id="ARBA00004496"/>
    </source>
</evidence>
<dbReference type="NCBIfam" id="TIGR00179">
    <property type="entry name" value="murB"/>
    <property type="match status" value="1"/>
</dbReference>
<accession>A0AA41WC60</accession>
<comment type="catalytic activity">
    <reaction evidence="19 20">
        <text>UDP-N-acetyl-alpha-D-muramate + NADP(+) = UDP-N-acetyl-3-O-(1-carboxyvinyl)-alpha-D-glucosamine + NADPH + H(+)</text>
        <dbReference type="Rhea" id="RHEA:12248"/>
        <dbReference type="ChEBI" id="CHEBI:15378"/>
        <dbReference type="ChEBI" id="CHEBI:57783"/>
        <dbReference type="ChEBI" id="CHEBI:58349"/>
        <dbReference type="ChEBI" id="CHEBI:68483"/>
        <dbReference type="ChEBI" id="CHEBI:70757"/>
        <dbReference type="EC" id="1.3.1.98"/>
    </reaction>
</comment>